<protein>
    <recommendedName>
        <fullName evidence="4">Gliding motility-associated lipoprotein GldH</fullName>
    </recommendedName>
</protein>
<dbReference type="Proteomes" id="UP001589607">
    <property type="component" value="Unassembled WGS sequence"/>
</dbReference>
<dbReference type="PROSITE" id="PS51257">
    <property type="entry name" value="PROKAR_LIPOPROTEIN"/>
    <property type="match status" value="1"/>
</dbReference>
<dbReference type="Pfam" id="PF14109">
    <property type="entry name" value="GldH_lipo"/>
    <property type="match status" value="1"/>
</dbReference>
<evidence type="ECO:0000313" key="3">
    <source>
        <dbReference type="Proteomes" id="UP001589607"/>
    </source>
</evidence>
<comment type="caution">
    <text evidence="2">The sequence shown here is derived from an EMBL/GenBank/DDBJ whole genome shotgun (WGS) entry which is preliminary data.</text>
</comment>
<organism evidence="2 3">
    <name type="scientific">Flavobacterium jumunjinense</name>
    <dbReference type="NCBI Taxonomy" id="998845"/>
    <lineage>
        <taxon>Bacteria</taxon>
        <taxon>Pseudomonadati</taxon>
        <taxon>Bacteroidota</taxon>
        <taxon>Flavobacteriia</taxon>
        <taxon>Flavobacteriales</taxon>
        <taxon>Flavobacteriaceae</taxon>
        <taxon>Flavobacterium</taxon>
    </lineage>
</organism>
<accession>A0ABV5GI37</accession>
<keyword evidence="3" id="KW-1185">Reference proteome</keyword>
<reference evidence="2 3" key="1">
    <citation type="submission" date="2024-09" db="EMBL/GenBank/DDBJ databases">
        <authorList>
            <person name="Sun Q."/>
            <person name="Mori K."/>
        </authorList>
    </citation>
    <scope>NUCLEOTIDE SEQUENCE [LARGE SCALE GENOMIC DNA]</scope>
    <source>
        <strain evidence="2 3">CECT 7955</strain>
    </source>
</reference>
<evidence type="ECO:0000256" key="1">
    <source>
        <dbReference type="SAM" id="SignalP"/>
    </source>
</evidence>
<dbReference type="EMBL" id="JBHMEY010000001">
    <property type="protein sequence ID" value="MFB9095047.1"/>
    <property type="molecule type" value="Genomic_DNA"/>
</dbReference>
<dbReference type="InterPro" id="IPR020018">
    <property type="entry name" value="Motility-assoc_lipoprot_GldH"/>
</dbReference>
<sequence>MNVYRYLMLVACCLFLSCNKNVVISEFDNDFNDNRWLTSEVKSFHVALESDVENSNLQLNFSHIYDFQFQYVPFEVTITYPDGRKEVVPMNVKIKDDNGKDLADCSGDICDLHTIIKENVNLKKGAYTFEIKNGFNGQFLPNVLGIGILAEKK</sequence>
<feature type="chain" id="PRO_5046476204" description="Gliding motility-associated lipoprotein GldH" evidence="1">
    <location>
        <begin position="23"/>
        <end position="153"/>
    </location>
</feature>
<evidence type="ECO:0000313" key="2">
    <source>
        <dbReference type="EMBL" id="MFB9095047.1"/>
    </source>
</evidence>
<feature type="signal peptide" evidence="1">
    <location>
        <begin position="1"/>
        <end position="22"/>
    </location>
</feature>
<proteinExistence type="predicted"/>
<name>A0ABV5GI37_9FLAO</name>
<dbReference type="RefSeq" id="WP_236454815.1">
    <property type="nucleotide sequence ID" value="NZ_CBCSGE010000007.1"/>
</dbReference>
<evidence type="ECO:0008006" key="4">
    <source>
        <dbReference type="Google" id="ProtNLM"/>
    </source>
</evidence>
<gene>
    <name evidence="2" type="ORF">ACFFVF_00840</name>
</gene>
<keyword evidence="1" id="KW-0732">Signal</keyword>